<sequence>MNRPRIARARSAEEKSRSGAGNHAEKHFLRIQAFGAYRRLGAGTSAVTISEGGGGGGGGGGGLWLDSGGKDRENRRSEKKEGSPTYT</sequence>
<name>A0A540M1K0_MALBA</name>
<dbReference type="AlphaFoldDB" id="A0A540M1K0"/>
<feature type="compositionally biased region" description="Gly residues" evidence="1">
    <location>
        <begin position="51"/>
        <end position="63"/>
    </location>
</feature>
<proteinExistence type="predicted"/>
<accession>A0A540M1K0</accession>
<feature type="region of interest" description="Disordered" evidence="1">
    <location>
        <begin position="1"/>
        <end position="26"/>
    </location>
</feature>
<comment type="caution">
    <text evidence="2">The sequence shown here is derived from an EMBL/GenBank/DDBJ whole genome shotgun (WGS) entry which is preliminary data.</text>
</comment>
<keyword evidence="3" id="KW-1185">Reference proteome</keyword>
<feature type="compositionally biased region" description="Basic and acidic residues" evidence="1">
    <location>
        <begin position="68"/>
        <end position="87"/>
    </location>
</feature>
<reference evidence="2 3" key="1">
    <citation type="journal article" date="2019" name="G3 (Bethesda)">
        <title>Sequencing of a Wild Apple (Malus baccata) Genome Unravels the Differences Between Cultivated and Wild Apple Species Regarding Disease Resistance and Cold Tolerance.</title>
        <authorList>
            <person name="Chen X."/>
        </authorList>
    </citation>
    <scope>NUCLEOTIDE SEQUENCE [LARGE SCALE GENOMIC DNA]</scope>
    <source>
        <strain evidence="3">cv. Shandingzi</strain>
        <tissue evidence="2">Leaves</tissue>
    </source>
</reference>
<gene>
    <name evidence="2" type="ORF">C1H46_021818</name>
</gene>
<evidence type="ECO:0000313" key="3">
    <source>
        <dbReference type="Proteomes" id="UP000315295"/>
    </source>
</evidence>
<dbReference type="EMBL" id="VIEB01000390">
    <property type="protein sequence ID" value="TQD92566.1"/>
    <property type="molecule type" value="Genomic_DNA"/>
</dbReference>
<feature type="region of interest" description="Disordered" evidence="1">
    <location>
        <begin position="50"/>
        <end position="87"/>
    </location>
</feature>
<dbReference type="Proteomes" id="UP000315295">
    <property type="component" value="Unassembled WGS sequence"/>
</dbReference>
<organism evidence="2 3">
    <name type="scientific">Malus baccata</name>
    <name type="common">Siberian crab apple</name>
    <name type="synonym">Pyrus baccata</name>
    <dbReference type="NCBI Taxonomy" id="106549"/>
    <lineage>
        <taxon>Eukaryota</taxon>
        <taxon>Viridiplantae</taxon>
        <taxon>Streptophyta</taxon>
        <taxon>Embryophyta</taxon>
        <taxon>Tracheophyta</taxon>
        <taxon>Spermatophyta</taxon>
        <taxon>Magnoliopsida</taxon>
        <taxon>eudicotyledons</taxon>
        <taxon>Gunneridae</taxon>
        <taxon>Pentapetalae</taxon>
        <taxon>rosids</taxon>
        <taxon>fabids</taxon>
        <taxon>Rosales</taxon>
        <taxon>Rosaceae</taxon>
        <taxon>Amygdaloideae</taxon>
        <taxon>Maleae</taxon>
        <taxon>Malus</taxon>
    </lineage>
</organism>
<protein>
    <submittedName>
        <fullName evidence="2">Uncharacterized protein</fullName>
    </submittedName>
</protein>
<evidence type="ECO:0000256" key="1">
    <source>
        <dbReference type="SAM" id="MobiDB-lite"/>
    </source>
</evidence>
<feature type="compositionally biased region" description="Basic and acidic residues" evidence="1">
    <location>
        <begin position="10"/>
        <end position="26"/>
    </location>
</feature>
<evidence type="ECO:0000313" key="2">
    <source>
        <dbReference type="EMBL" id="TQD92566.1"/>
    </source>
</evidence>